<dbReference type="InterPro" id="IPR050256">
    <property type="entry name" value="Glycosyltransferase_2"/>
</dbReference>
<gene>
    <name evidence="2" type="ORF">A3G31_02275</name>
</gene>
<dbReference type="InterPro" id="IPR001173">
    <property type="entry name" value="Glyco_trans_2-like"/>
</dbReference>
<feature type="domain" description="Glycosyltransferase 2-like" evidence="1">
    <location>
        <begin position="8"/>
        <end position="167"/>
    </location>
</feature>
<dbReference type="Gene3D" id="3.90.550.10">
    <property type="entry name" value="Spore Coat Polysaccharide Biosynthesis Protein SpsA, Chain A"/>
    <property type="match status" value="1"/>
</dbReference>
<dbReference type="Proteomes" id="UP000178082">
    <property type="component" value="Unassembled WGS sequence"/>
</dbReference>
<dbReference type="AlphaFoldDB" id="A0A1F7SMD3"/>
<dbReference type="PANTHER" id="PTHR48090">
    <property type="entry name" value="UNDECAPRENYL-PHOSPHATE 4-DEOXY-4-FORMAMIDO-L-ARABINOSE TRANSFERASE-RELATED"/>
    <property type="match status" value="1"/>
</dbReference>
<dbReference type="STRING" id="1817883.A3G31_02275"/>
<dbReference type="Pfam" id="PF00535">
    <property type="entry name" value="Glycos_transf_2"/>
    <property type="match status" value="1"/>
</dbReference>
<sequence>MWKGKKVSVILPTYNEKDSIRQVIDDFYNTGYVDEVIVVNNNAAKGTKEEVGKTKAIQIFEEKQGYGYAIQRGFMESTGDLFVISEPDGTFCGKDIVKLLAYSEDFDAVFGTRTTSIMIWEGANMRHMLRIGNILVAKLIEFFFNTTQLTDVGCTYKLISREVYEKIKNKFTIGGSHFGPELMLLIIINRLRFIEIPLNYGKRVGKSSVTGNKVTAFLLGLRMIALIFHYRISSLFDKNL</sequence>
<keyword evidence="2" id="KW-0808">Transferase</keyword>
<dbReference type="SUPFAM" id="SSF53448">
    <property type="entry name" value="Nucleotide-diphospho-sugar transferases"/>
    <property type="match status" value="1"/>
</dbReference>
<accession>A0A1F7SMD3</accession>
<dbReference type="GO" id="GO:0016740">
    <property type="term" value="F:transferase activity"/>
    <property type="evidence" value="ECO:0007669"/>
    <property type="project" value="UniProtKB-KW"/>
</dbReference>
<dbReference type="InterPro" id="IPR029044">
    <property type="entry name" value="Nucleotide-diphossugar_trans"/>
</dbReference>
<evidence type="ECO:0000259" key="1">
    <source>
        <dbReference type="Pfam" id="PF00535"/>
    </source>
</evidence>
<comment type="caution">
    <text evidence="2">The sequence shown here is derived from an EMBL/GenBank/DDBJ whole genome shotgun (WGS) entry which is preliminary data.</text>
</comment>
<dbReference type="CDD" id="cd04179">
    <property type="entry name" value="DPM_DPG-synthase_like"/>
    <property type="match status" value="1"/>
</dbReference>
<proteinExistence type="predicted"/>
<evidence type="ECO:0000313" key="2">
    <source>
        <dbReference type="EMBL" id="OGL54926.1"/>
    </source>
</evidence>
<name>A0A1F7SMD3_9BACT</name>
<reference evidence="2 3" key="1">
    <citation type="journal article" date="2016" name="Nat. Commun.">
        <title>Thousands of microbial genomes shed light on interconnected biogeochemical processes in an aquifer system.</title>
        <authorList>
            <person name="Anantharaman K."/>
            <person name="Brown C.T."/>
            <person name="Hug L.A."/>
            <person name="Sharon I."/>
            <person name="Castelle C.J."/>
            <person name="Probst A.J."/>
            <person name="Thomas B.C."/>
            <person name="Singh A."/>
            <person name="Wilkins M.J."/>
            <person name="Karaoz U."/>
            <person name="Brodie E.L."/>
            <person name="Williams K.H."/>
            <person name="Hubbard S.S."/>
            <person name="Banfield J.F."/>
        </authorList>
    </citation>
    <scope>NUCLEOTIDE SEQUENCE [LARGE SCALE GENOMIC DNA]</scope>
</reference>
<evidence type="ECO:0000313" key="3">
    <source>
        <dbReference type="Proteomes" id="UP000178082"/>
    </source>
</evidence>
<dbReference type="EMBL" id="MGDI01000005">
    <property type="protein sequence ID" value="OGL54926.1"/>
    <property type="molecule type" value="Genomic_DNA"/>
</dbReference>
<protein>
    <submittedName>
        <fullName evidence="2">Glycosyl transferase</fullName>
    </submittedName>
</protein>
<dbReference type="PANTHER" id="PTHR48090:SF7">
    <property type="entry name" value="RFBJ PROTEIN"/>
    <property type="match status" value="1"/>
</dbReference>
<organism evidence="2 3">
    <name type="scientific">Candidatus Schekmanbacteria bacterium RIFCSPLOWO2_12_FULL_38_15</name>
    <dbReference type="NCBI Taxonomy" id="1817883"/>
    <lineage>
        <taxon>Bacteria</taxon>
        <taxon>Candidatus Schekmaniibacteriota</taxon>
    </lineage>
</organism>